<evidence type="ECO:0000313" key="2">
    <source>
        <dbReference type="WBParaSite" id="JU765_v2.g15670.t3"/>
    </source>
</evidence>
<dbReference type="WBParaSite" id="JU765_v2.g15670.t3">
    <property type="protein sequence ID" value="JU765_v2.g15670.t3"/>
    <property type="gene ID" value="JU765_v2.g15670"/>
</dbReference>
<sequence length="235" mass="26566">MDMFYLEEDQPIEVPAVQSDPYHLRSCDLSKTSESTVPVGIVFNSFCADAPNYHQKKQQNYFENSNPNYFVALKQHNQTGSNGDASSPWRDQSISVVNTTKNCENNQRSFYLGADEDEDCDQRRRVSICTSDDEDFEDDRLSYSDEDNVVGFRLDEDSGVGTISNGPSLDDEDKAELIDEPSDLIAVPRSLRFGSVGQRTMRSTKSRKPKLQFTGKLFLSLVKFFAMVVTHTLRA</sequence>
<evidence type="ECO:0000313" key="1">
    <source>
        <dbReference type="Proteomes" id="UP000887576"/>
    </source>
</evidence>
<proteinExistence type="predicted"/>
<reference evidence="2" key="1">
    <citation type="submission" date="2022-11" db="UniProtKB">
        <authorList>
            <consortium name="WormBaseParasite"/>
        </authorList>
    </citation>
    <scope>IDENTIFICATION</scope>
</reference>
<dbReference type="Proteomes" id="UP000887576">
    <property type="component" value="Unplaced"/>
</dbReference>
<organism evidence="1 2">
    <name type="scientific">Panagrolaimus sp. JU765</name>
    <dbReference type="NCBI Taxonomy" id="591449"/>
    <lineage>
        <taxon>Eukaryota</taxon>
        <taxon>Metazoa</taxon>
        <taxon>Ecdysozoa</taxon>
        <taxon>Nematoda</taxon>
        <taxon>Chromadorea</taxon>
        <taxon>Rhabditida</taxon>
        <taxon>Tylenchina</taxon>
        <taxon>Panagrolaimomorpha</taxon>
        <taxon>Panagrolaimoidea</taxon>
        <taxon>Panagrolaimidae</taxon>
        <taxon>Panagrolaimus</taxon>
    </lineage>
</organism>
<accession>A0AC34QF30</accession>
<name>A0AC34QF30_9BILA</name>
<protein>
    <submittedName>
        <fullName evidence="2">Uncharacterized protein</fullName>
    </submittedName>
</protein>